<dbReference type="Proteomes" id="UP000655225">
    <property type="component" value="Unassembled WGS sequence"/>
</dbReference>
<dbReference type="AlphaFoldDB" id="A0A834ZV92"/>
<evidence type="ECO:0000313" key="3">
    <source>
        <dbReference type="Proteomes" id="UP000655225"/>
    </source>
</evidence>
<proteinExistence type="predicted"/>
<feature type="compositionally biased region" description="Polar residues" evidence="1">
    <location>
        <begin position="415"/>
        <end position="426"/>
    </location>
</feature>
<dbReference type="PANTHER" id="PTHR14237:SF88">
    <property type="entry name" value="PYRIDOXAL PHOSPHATE (PLP)-DEPENDENT TRANSFERASES SUPERFAMILY PROTEIN"/>
    <property type="match status" value="1"/>
</dbReference>
<dbReference type="OMA" id="QEQGWHV"/>
<dbReference type="Gene3D" id="3.40.640.10">
    <property type="entry name" value="Type I PLP-dependent aspartate aminotransferase-like (Major domain)"/>
    <property type="match status" value="1"/>
</dbReference>
<sequence length="638" mass="71479">MHSPCIRDTSKACFHGCWPTPLLSLPEPHNQNSKSITTSRRSRYDLATASSLFPNTQFTNHESLPSLSELFSNFSKAYQQYSETEQADRIRAQEYYHLSLSNHVCLDYIGLSLFSYSQQQTHYSSTTLVASSSPPSSSSHKSEFPFFDISYKSANLTSQILYGGQESELESALRKRIMGFLNISEADYCMVFTANESTAFKVLAESYPFQSNRRLLTVYDYESEAVGAMIDSSQKRGARVLSAEFSWPNLRIQSGKLRKMVENGWHVLLDACALGPKDMDTLGLSLLQPDFLICSAFKIFGENPSGFGCLFVKRSGASALKASTIATSIGIVNLVPAKKPSQLPKDFSSIDTETQQISKFMLGEDDLAVPSSFSSPMSVQMRNGIGERSPSSARTRQLEEFQRGETSELHGTKEVSVTQKGPSSSEIVELEKSTDSVRSGNTETSANESFEVECRGLDHADSLGLILISSRERYLVNWLVNALMKLKHPHSDNSDKGLPLVRIYGPKIKFERGPAVAFNVFDWKGEKVEPVLVQKLADRSNISLSYGFLHHIWFSGKYEKEKERILETRTRETAGTLGHKKKDKIDLGISVVTASLGFLTNFEDIYRLWAFVSQFLDADFVEKEQWRYIAINQKTIDI</sequence>
<feature type="compositionally biased region" description="Polar residues" evidence="1">
    <location>
        <begin position="436"/>
        <end position="448"/>
    </location>
</feature>
<dbReference type="PANTHER" id="PTHR14237">
    <property type="entry name" value="MOLYBDOPTERIN COFACTOR SULFURASE MOSC"/>
    <property type="match status" value="1"/>
</dbReference>
<dbReference type="EMBL" id="JABCRI010000001">
    <property type="protein sequence ID" value="KAF8412335.1"/>
    <property type="molecule type" value="Genomic_DNA"/>
</dbReference>
<name>A0A834ZV92_TETSI</name>
<accession>A0A834ZV92</accession>
<reference evidence="2 3" key="1">
    <citation type="submission" date="2020-04" db="EMBL/GenBank/DDBJ databases">
        <title>Plant Genome Project.</title>
        <authorList>
            <person name="Zhang R.-G."/>
        </authorList>
    </citation>
    <scope>NUCLEOTIDE SEQUENCE [LARGE SCALE GENOMIC DNA]</scope>
    <source>
        <strain evidence="2">YNK0</strain>
        <tissue evidence="2">Leaf</tissue>
    </source>
</reference>
<gene>
    <name evidence="2" type="ORF">HHK36_000297</name>
</gene>
<comment type="caution">
    <text evidence="2">The sequence shown here is derived from an EMBL/GenBank/DDBJ whole genome shotgun (WGS) entry which is preliminary data.</text>
</comment>
<feature type="region of interest" description="Disordered" evidence="1">
    <location>
        <begin position="378"/>
        <end position="448"/>
    </location>
</feature>
<feature type="compositionally biased region" description="Basic and acidic residues" evidence="1">
    <location>
        <begin position="396"/>
        <end position="413"/>
    </location>
</feature>
<dbReference type="InterPro" id="IPR015424">
    <property type="entry name" value="PyrdxlP-dep_Trfase"/>
</dbReference>
<dbReference type="SUPFAM" id="SSF53383">
    <property type="entry name" value="PLP-dependent transferases"/>
    <property type="match status" value="2"/>
</dbReference>
<protein>
    <recommendedName>
        <fullName evidence="4">Molybdenum cofactor sulfurase</fullName>
    </recommendedName>
</protein>
<evidence type="ECO:0008006" key="4">
    <source>
        <dbReference type="Google" id="ProtNLM"/>
    </source>
</evidence>
<dbReference type="OrthoDB" id="10264306at2759"/>
<dbReference type="Gene3D" id="3.90.1150.10">
    <property type="entry name" value="Aspartate Aminotransferase, domain 1"/>
    <property type="match status" value="1"/>
</dbReference>
<keyword evidence="3" id="KW-1185">Reference proteome</keyword>
<organism evidence="2 3">
    <name type="scientific">Tetracentron sinense</name>
    <name type="common">Spur-leaf</name>
    <dbReference type="NCBI Taxonomy" id="13715"/>
    <lineage>
        <taxon>Eukaryota</taxon>
        <taxon>Viridiplantae</taxon>
        <taxon>Streptophyta</taxon>
        <taxon>Embryophyta</taxon>
        <taxon>Tracheophyta</taxon>
        <taxon>Spermatophyta</taxon>
        <taxon>Magnoliopsida</taxon>
        <taxon>Trochodendrales</taxon>
        <taxon>Trochodendraceae</taxon>
        <taxon>Tetracentron</taxon>
    </lineage>
</organism>
<evidence type="ECO:0000313" key="2">
    <source>
        <dbReference type="EMBL" id="KAF8412335.1"/>
    </source>
</evidence>
<evidence type="ECO:0000256" key="1">
    <source>
        <dbReference type="SAM" id="MobiDB-lite"/>
    </source>
</evidence>
<dbReference type="InterPro" id="IPR015422">
    <property type="entry name" value="PyrdxlP-dep_Trfase_small"/>
</dbReference>
<dbReference type="InterPro" id="IPR015421">
    <property type="entry name" value="PyrdxlP-dep_Trfase_major"/>
</dbReference>